<dbReference type="Pfam" id="PF07361">
    <property type="entry name" value="Cytochrom_B562"/>
    <property type="match status" value="1"/>
</dbReference>
<comment type="cofactor">
    <cofactor evidence="1">
        <name>heme b</name>
        <dbReference type="ChEBI" id="CHEBI:60344"/>
    </cofactor>
</comment>
<keyword evidence="5" id="KW-0479">Metal-binding</keyword>
<evidence type="ECO:0000256" key="5">
    <source>
        <dbReference type="ARBA" id="ARBA00022617"/>
    </source>
</evidence>
<evidence type="ECO:0000256" key="2">
    <source>
        <dbReference type="ARBA" id="ARBA00002028"/>
    </source>
</evidence>
<dbReference type="InterPro" id="IPR009155">
    <property type="entry name" value="Cyt_b562"/>
</dbReference>
<proteinExistence type="inferred from homology"/>
<evidence type="ECO:0000256" key="1">
    <source>
        <dbReference type="ARBA" id="ARBA00001970"/>
    </source>
</evidence>
<organism evidence="8 9">
    <name type="scientific">Citrobacter meridianamericanus</name>
    <dbReference type="NCBI Taxonomy" id="2894201"/>
    <lineage>
        <taxon>Bacteria</taxon>
        <taxon>Pseudomonadati</taxon>
        <taxon>Pseudomonadota</taxon>
        <taxon>Gammaproteobacteria</taxon>
        <taxon>Enterobacterales</taxon>
        <taxon>Enterobacteriaceae</taxon>
        <taxon>Citrobacter</taxon>
    </lineage>
</organism>
<keyword evidence="5" id="KW-0408">Iron</keyword>
<dbReference type="Gene3D" id="1.20.120.10">
    <property type="entry name" value="Cytochrome c/b562"/>
    <property type="match status" value="1"/>
</dbReference>
<feature type="chain" id="PRO_5047293260" description="Soluble cytochrome b562" evidence="7">
    <location>
        <begin position="23"/>
        <end position="124"/>
    </location>
</feature>
<comment type="function">
    <text evidence="2">Electron-transport protein of unknown function.</text>
</comment>
<accession>A0ABT1BFD4</accession>
<evidence type="ECO:0000256" key="6">
    <source>
        <dbReference type="ARBA" id="ARBA00022729"/>
    </source>
</evidence>
<dbReference type="SUPFAM" id="SSF47175">
    <property type="entry name" value="Cytochromes"/>
    <property type="match status" value="1"/>
</dbReference>
<name>A0ABT1BFD4_9ENTR</name>
<comment type="similarity">
    <text evidence="3">Belongs to the cytochrome b562 family.</text>
</comment>
<evidence type="ECO:0000256" key="4">
    <source>
        <dbReference type="ARBA" id="ARBA00016003"/>
    </source>
</evidence>
<keyword evidence="9" id="KW-1185">Reference proteome</keyword>
<dbReference type="EMBL" id="JAJJVQ010000020">
    <property type="protein sequence ID" value="MCO5784597.1"/>
    <property type="molecule type" value="Genomic_DNA"/>
</dbReference>
<evidence type="ECO:0000256" key="7">
    <source>
        <dbReference type="SAM" id="SignalP"/>
    </source>
</evidence>
<protein>
    <recommendedName>
        <fullName evidence="4">Soluble cytochrome b562</fullName>
    </recommendedName>
</protein>
<comment type="caution">
    <text evidence="8">The sequence shown here is derived from an EMBL/GenBank/DDBJ whole genome shotgun (WGS) entry which is preliminary data.</text>
</comment>
<sequence>MNKYGFIILTTFTLLFSGALLAGSDSVEHAMKQMNKSYRNALKDNDVTSFRQDIQAFHKTVESVLNTAPEGYDRETYTAGMSLLLEEAAAVDSTAEKDGLEAGRAAALKLGSLMRKYHSKLGVD</sequence>
<dbReference type="Proteomes" id="UP001139290">
    <property type="component" value="Unassembled WGS sequence"/>
</dbReference>
<dbReference type="InterPro" id="IPR010980">
    <property type="entry name" value="Cyt_c/b562"/>
</dbReference>
<keyword evidence="6 7" id="KW-0732">Signal</keyword>
<evidence type="ECO:0000313" key="8">
    <source>
        <dbReference type="EMBL" id="MCO5784597.1"/>
    </source>
</evidence>
<feature type="signal peptide" evidence="7">
    <location>
        <begin position="1"/>
        <end position="22"/>
    </location>
</feature>
<keyword evidence="5" id="KW-0349">Heme</keyword>
<evidence type="ECO:0000256" key="3">
    <source>
        <dbReference type="ARBA" id="ARBA00005523"/>
    </source>
</evidence>
<evidence type="ECO:0000313" key="9">
    <source>
        <dbReference type="Proteomes" id="UP001139290"/>
    </source>
</evidence>
<dbReference type="RefSeq" id="WP_252839118.1">
    <property type="nucleotide sequence ID" value="NZ_JAJJVQ010000020.1"/>
</dbReference>
<reference evidence="8" key="1">
    <citation type="submission" date="2021-11" db="EMBL/GenBank/DDBJ databases">
        <title>Citrobacter meridianamericanus sp. nov. isolated from soil.</title>
        <authorList>
            <person name="Furlan J.P.R."/>
            <person name="Stehling E.G."/>
        </authorList>
    </citation>
    <scope>NUCLEOTIDE SEQUENCE</scope>
    <source>
        <strain evidence="8">BR102</strain>
    </source>
</reference>
<gene>
    <name evidence="8" type="ORF">LOD26_25380</name>
</gene>